<evidence type="ECO:0000313" key="4">
    <source>
        <dbReference type="Proteomes" id="UP001276659"/>
    </source>
</evidence>
<feature type="transmembrane region" description="Helical" evidence="2">
    <location>
        <begin position="142"/>
        <end position="162"/>
    </location>
</feature>
<gene>
    <name evidence="3" type="ORF">OEA41_004103</name>
</gene>
<dbReference type="EMBL" id="JASNWA010000008">
    <property type="protein sequence ID" value="KAK3172019.1"/>
    <property type="molecule type" value="Genomic_DNA"/>
</dbReference>
<dbReference type="PANTHER" id="PTHR42044:SF2">
    <property type="entry name" value="DUF676 DOMAIN-CONTAINING PROTEIN"/>
    <property type="match status" value="1"/>
</dbReference>
<comment type="caution">
    <text evidence="3">The sequence shown here is derived from an EMBL/GenBank/DDBJ whole genome shotgun (WGS) entry which is preliminary data.</text>
</comment>
<reference evidence="3" key="1">
    <citation type="submission" date="2022-11" db="EMBL/GenBank/DDBJ databases">
        <title>Chromosomal genome sequence assembly and mating type (MAT) locus characterization of the leprose asexual lichenized fungus Lepraria neglecta (Nyl.) Erichsen.</title>
        <authorList>
            <person name="Allen J.L."/>
            <person name="Pfeffer B."/>
        </authorList>
    </citation>
    <scope>NUCLEOTIDE SEQUENCE</scope>
    <source>
        <strain evidence="3">Allen 5258</strain>
    </source>
</reference>
<evidence type="ECO:0000256" key="2">
    <source>
        <dbReference type="SAM" id="Phobius"/>
    </source>
</evidence>
<accession>A0AAD9Z5H2</accession>
<dbReference type="PANTHER" id="PTHR42044">
    <property type="entry name" value="DUF676 DOMAIN-CONTAINING PROTEIN-RELATED"/>
    <property type="match status" value="1"/>
</dbReference>
<protein>
    <recommendedName>
        <fullName evidence="5">DUF676 domain-containing protein</fullName>
    </recommendedName>
</protein>
<feature type="transmembrane region" description="Helical" evidence="2">
    <location>
        <begin position="115"/>
        <end position="136"/>
    </location>
</feature>
<feature type="transmembrane region" description="Helical" evidence="2">
    <location>
        <begin position="74"/>
        <end position="94"/>
    </location>
</feature>
<dbReference type="AlphaFoldDB" id="A0AAD9Z5H2"/>
<organism evidence="3 4">
    <name type="scientific">Lepraria neglecta</name>
    <dbReference type="NCBI Taxonomy" id="209136"/>
    <lineage>
        <taxon>Eukaryota</taxon>
        <taxon>Fungi</taxon>
        <taxon>Dikarya</taxon>
        <taxon>Ascomycota</taxon>
        <taxon>Pezizomycotina</taxon>
        <taxon>Lecanoromycetes</taxon>
        <taxon>OSLEUM clade</taxon>
        <taxon>Lecanoromycetidae</taxon>
        <taxon>Lecanorales</taxon>
        <taxon>Lecanorineae</taxon>
        <taxon>Stereocaulaceae</taxon>
        <taxon>Lepraria</taxon>
    </lineage>
</organism>
<keyword evidence="2" id="KW-0472">Membrane</keyword>
<sequence length="564" mass="62568">MHHHLIMPGLPKRQNHDGFDALFDQHEADITSPLLPTKSSARATMASNIKYIAPQMDPLAGSSTKAARQSPMRLMIQDAGVLLTMLPYLPNIFLPLKAKDSSDELYMNVQGARDMILQGWLMIMETSLLLMAPLALLILPGLVSMTAIALYSLTVYLVSWPMEGPDLTYSKMDDTTKAMAEKHRDERWLFVNGTATGHSGLQKNIDRISKTFGRAIIGIHNKTYGLPADILECLVQRSFAYKTQDVRVAYSYVKAVLVDPTVKKVVLIGHSQGGIIVSLVLDELFAELPTSCMSKLEIYTFGSAASHFSNPLVSSTTEEHSPVSPTSAPAVHFDIPSQPKHVISHIEHYANEHDMVPRWGVLHCIQDTLNNRYAGSVFVRMGASGHMFNQHYMNTMFPLPEKDAHWMSGSFLDNRVKMDEKLAMKRENMAMSNIGVMRREGGLEFGDRQVIQDGMGMMTGSSQTNANTIMTFARTNTGYLLAEEAQGKTVRELSRLWRYLGGRSPHTPTPFPTMGGEAQWLNGKNDKTQGLKQFTSIPSEENFLNGKSGKGQGGKHHRALTDLS</sequence>
<evidence type="ECO:0000313" key="3">
    <source>
        <dbReference type="EMBL" id="KAK3172019.1"/>
    </source>
</evidence>
<dbReference type="Gene3D" id="3.40.50.1820">
    <property type="entry name" value="alpha/beta hydrolase"/>
    <property type="match status" value="1"/>
</dbReference>
<keyword evidence="2" id="KW-1133">Transmembrane helix</keyword>
<keyword evidence="4" id="KW-1185">Reference proteome</keyword>
<evidence type="ECO:0008006" key="5">
    <source>
        <dbReference type="Google" id="ProtNLM"/>
    </source>
</evidence>
<evidence type="ECO:0000256" key="1">
    <source>
        <dbReference type="SAM" id="MobiDB-lite"/>
    </source>
</evidence>
<feature type="region of interest" description="Disordered" evidence="1">
    <location>
        <begin position="544"/>
        <end position="564"/>
    </location>
</feature>
<dbReference type="SUPFAM" id="SSF53474">
    <property type="entry name" value="alpha/beta-Hydrolases"/>
    <property type="match status" value="1"/>
</dbReference>
<name>A0AAD9Z5H2_9LECA</name>
<dbReference type="Proteomes" id="UP001276659">
    <property type="component" value="Unassembled WGS sequence"/>
</dbReference>
<keyword evidence="2" id="KW-0812">Transmembrane</keyword>
<dbReference type="InterPro" id="IPR029058">
    <property type="entry name" value="AB_hydrolase_fold"/>
</dbReference>
<proteinExistence type="predicted"/>